<dbReference type="EMBL" id="MTKT01002011">
    <property type="protein sequence ID" value="OWM82345.1"/>
    <property type="molecule type" value="Genomic_DNA"/>
</dbReference>
<evidence type="ECO:0000313" key="3">
    <source>
        <dbReference type="EMBL" id="OWM82345.1"/>
    </source>
</evidence>
<dbReference type="InterPro" id="IPR044526">
    <property type="entry name" value="NAKR1-3"/>
</dbReference>
<feature type="compositionally biased region" description="Basic residues" evidence="1">
    <location>
        <begin position="120"/>
        <end position="129"/>
    </location>
</feature>
<dbReference type="PROSITE" id="PS50846">
    <property type="entry name" value="HMA_2"/>
    <property type="match status" value="1"/>
</dbReference>
<name>A0A218XAT1_PUNGR</name>
<organism evidence="3 4">
    <name type="scientific">Punica granatum</name>
    <name type="common">Pomegranate</name>
    <dbReference type="NCBI Taxonomy" id="22663"/>
    <lineage>
        <taxon>Eukaryota</taxon>
        <taxon>Viridiplantae</taxon>
        <taxon>Streptophyta</taxon>
        <taxon>Embryophyta</taxon>
        <taxon>Tracheophyta</taxon>
        <taxon>Spermatophyta</taxon>
        <taxon>Magnoliopsida</taxon>
        <taxon>eudicotyledons</taxon>
        <taxon>Gunneridae</taxon>
        <taxon>Pentapetalae</taxon>
        <taxon>rosids</taxon>
        <taxon>malvids</taxon>
        <taxon>Myrtales</taxon>
        <taxon>Lythraceae</taxon>
        <taxon>Punica</taxon>
    </lineage>
</organism>
<gene>
    <name evidence="3" type="ORF">CDL15_Pgr001919</name>
</gene>
<dbReference type="PANTHER" id="PTHR46119">
    <property type="entry name" value="OS08G0405700 PROTEIN"/>
    <property type="match status" value="1"/>
</dbReference>
<dbReference type="CDD" id="cd00371">
    <property type="entry name" value="HMA"/>
    <property type="match status" value="1"/>
</dbReference>
<dbReference type="InterPro" id="IPR006121">
    <property type="entry name" value="HMA_dom"/>
</dbReference>
<evidence type="ECO:0000256" key="1">
    <source>
        <dbReference type="SAM" id="MobiDB-lite"/>
    </source>
</evidence>
<reference evidence="4" key="1">
    <citation type="journal article" date="2017" name="Plant J.">
        <title>The pomegranate (Punica granatum L.) genome and the genomics of punicalagin biosynthesis.</title>
        <authorList>
            <person name="Qin G."/>
            <person name="Xu C."/>
            <person name="Ming R."/>
            <person name="Tang H."/>
            <person name="Guyot R."/>
            <person name="Kramer E.M."/>
            <person name="Hu Y."/>
            <person name="Yi X."/>
            <person name="Qi Y."/>
            <person name="Xu X."/>
            <person name="Gao Z."/>
            <person name="Pan H."/>
            <person name="Jian J."/>
            <person name="Tian Y."/>
            <person name="Yue Z."/>
            <person name="Xu Y."/>
        </authorList>
    </citation>
    <scope>NUCLEOTIDE SEQUENCE [LARGE SCALE GENOMIC DNA]</scope>
    <source>
        <strain evidence="4">cv. Dabenzi</strain>
    </source>
</reference>
<feature type="region of interest" description="Disordered" evidence="1">
    <location>
        <begin position="25"/>
        <end position="141"/>
    </location>
</feature>
<feature type="region of interest" description="Disordered" evidence="1">
    <location>
        <begin position="195"/>
        <end position="224"/>
    </location>
</feature>
<comment type="caution">
    <text evidence="3">The sequence shown here is derived from an EMBL/GenBank/DDBJ whole genome shotgun (WGS) entry which is preliminary data.</text>
</comment>
<dbReference type="Pfam" id="PF00403">
    <property type="entry name" value="HMA"/>
    <property type="match status" value="1"/>
</dbReference>
<feature type="compositionally biased region" description="Polar residues" evidence="1">
    <location>
        <begin position="64"/>
        <end position="94"/>
    </location>
</feature>
<accession>A0A218XAT1</accession>
<feature type="domain" description="HMA" evidence="2">
    <location>
        <begin position="229"/>
        <end position="295"/>
    </location>
</feature>
<feature type="compositionally biased region" description="Low complexity" evidence="1">
    <location>
        <begin position="26"/>
        <end position="41"/>
    </location>
</feature>
<dbReference type="AlphaFoldDB" id="A0A218XAT1"/>
<evidence type="ECO:0000259" key="2">
    <source>
        <dbReference type="PROSITE" id="PS50846"/>
    </source>
</evidence>
<feature type="compositionally biased region" description="Basic and acidic residues" evidence="1">
    <location>
        <begin position="46"/>
        <end position="59"/>
    </location>
</feature>
<sequence>MKIDIFCASQASTSVCLSQHHIMDLPSQPSSSSSSAQPAPQLGGRAIDRHNPIIRDPRRLSFRATITPTLSAPCSSTQLPPINPTPYHQLQKPKSTAVLDPSPKPTPASDQTKKPSSKLSLKKKNKKKSSSSVDGKQSDYHPHHAAVTVQKSSATLSDFITPPGSTRYLLGDPGSLDGSLDYNEPVLGLVPVPQQGVHHHQQEKDDKSSVPASASKLSSSSRINKSSSDQMVVLRVSLHCKGCAEKLRKHLSRMEGVTSFNIDFAAKKVTVVGDVTPLSVLASVSKVKNAQFWTSAPSVVSVLSSENKKY</sequence>
<dbReference type="Proteomes" id="UP000197138">
    <property type="component" value="Unassembled WGS sequence"/>
</dbReference>
<dbReference type="GO" id="GO:0046872">
    <property type="term" value="F:metal ion binding"/>
    <property type="evidence" value="ECO:0007669"/>
    <property type="project" value="InterPro"/>
</dbReference>
<protein>
    <recommendedName>
        <fullName evidence="2">HMA domain-containing protein</fullName>
    </recommendedName>
</protein>
<feature type="compositionally biased region" description="Low complexity" evidence="1">
    <location>
        <begin position="209"/>
        <end position="224"/>
    </location>
</feature>
<dbReference type="PANTHER" id="PTHR46119:SF15">
    <property type="entry name" value="PROTEIN SODIUM POTASSIUM ROOT DEFECTIVE 2"/>
    <property type="match status" value="1"/>
</dbReference>
<evidence type="ECO:0000313" key="4">
    <source>
        <dbReference type="Proteomes" id="UP000197138"/>
    </source>
</evidence>
<proteinExistence type="predicted"/>
<dbReference type="Gene3D" id="3.30.70.100">
    <property type="match status" value="1"/>
</dbReference>
<dbReference type="InterPro" id="IPR036163">
    <property type="entry name" value="HMA_dom_sf"/>
</dbReference>
<dbReference type="SUPFAM" id="SSF55008">
    <property type="entry name" value="HMA, heavy metal-associated domain"/>
    <property type="match status" value="1"/>
</dbReference>